<dbReference type="AlphaFoldDB" id="A0AAD1WC48"/>
<dbReference type="EMBL" id="OW240916">
    <property type="protein sequence ID" value="CAH2297148.1"/>
    <property type="molecule type" value="Genomic_DNA"/>
</dbReference>
<evidence type="ECO:0000313" key="3">
    <source>
        <dbReference type="Proteomes" id="UP001295444"/>
    </source>
</evidence>
<protein>
    <submittedName>
        <fullName evidence="2">Uncharacterized protein</fullName>
    </submittedName>
</protein>
<accession>A0AAD1WC48</accession>
<proteinExistence type="predicted"/>
<feature type="compositionally biased region" description="Basic residues" evidence="1">
    <location>
        <begin position="64"/>
        <end position="84"/>
    </location>
</feature>
<evidence type="ECO:0000256" key="1">
    <source>
        <dbReference type="SAM" id="MobiDB-lite"/>
    </source>
</evidence>
<keyword evidence="3" id="KW-1185">Reference proteome</keyword>
<gene>
    <name evidence="2" type="ORF">PECUL_23A010014</name>
</gene>
<sequence>MVSVQEATMDDIPLQDEMGSVEYRLLMVYAQRTRSASKFQHINQEGAQAEADGEHTIATNGNDHKRHKSSKGTKKKSKWLKRMTPKCLKPENDKKKKRKSLAANMVATGTDNAIARRLRAIIESESESEEICYRGLSVKETEECHSDVPSDSKSVLLWDVLGLYEETNWKMITYHIPDSSVVNPCNSQNGSSSKEMSHYMDPFCFVLSQTTG</sequence>
<dbReference type="Proteomes" id="UP001295444">
    <property type="component" value="Chromosome 05"/>
</dbReference>
<organism evidence="2 3">
    <name type="scientific">Pelobates cultripes</name>
    <name type="common">Western spadefoot toad</name>
    <dbReference type="NCBI Taxonomy" id="61616"/>
    <lineage>
        <taxon>Eukaryota</taxon>
        <taxon>Metazoa</taxon>
        <taxon>Chordata</taxon>
        <taxon>Craniata</taxon>
        <taxon>Vertebrata</taxon>
        <taxon>Euteleostomi</taxon>
        <taxon>Amphibia</taxon>
        <taxon>Batrachia</taxon>
        <taxon>Anura</taxon>
        <taxon>Pelobatoidea</taxon>
        <taxon>Pelobatidae</taxon>
        <taxon>Pelobates</taxon>
    </lineage>
</organism>
<feature type="region of interest" description="Disordered" evidence="1">
    <location>
        <begin position="46"/>
        <end position="98"/>
    </location>
</feature>
<reference evidence="2" key="1">
    <citation type="submission" date="2022-03" db="EMBL/GenBank/DDBJ databases">
        <authorList>
            <person name="Alioto T."/>
            <person name="Alioto T."/>
            <person name="Gomez Garrido J."/>
        </authorList>
    </citation>
    <scope>NUCLEOTIDE SEQUENCE</scope>
</reference>
<evidence type="ECO:0000313" key="2">
    <source>
        <dbReference type="EMBL" id="CAH2297148.1"/>
    </source>
</evidence>
<name>A0AAD1WC48_PELCU</name>